<evidence type="ECO:0000256" key="1">
    <source>
        <dbReference type="ARBA" id="ARBA00001974"/>
    </source>
</evidence>
<dbReference type="NCBIfam" id="NF008425">
    <property type="entry name" value="PRK11259.1"/>
    <property type="match status" value="1"/>
</dbReference>
<dbReference type="InterPro" id="IPR036188">
    <property type="entry name" value="FAD/NAD-bd_sf"/>
</dbReference>
<evidence type="ECO:0000256" key="4">
    <source>
        <dbReference type="ARBA" id="ARBA00023002"/>
    </source>
</evidence>
<protein>
    <recommendedName>
        <fullName evidence="5">FAD dependent oxidoreductase domain-containing protein</fullName>
    </recommendedName>
</protein>
<keyword evidence="4" id="KW-0560">Oxidoreductase</keyword>
<dbReference type="Gene3D" id="3.30.9.10">
    <property type="entry name" value="D-Amino Acid Oxidase, subunit A, domain 2"/>
    <property type="match status" value="1"/>
</dbReference>
<keyword evidence="2" id="KW-0285">Flavoprotein</keyword>
<evidence type="ECO:0000313" key="7">
    <source>
        <dbReference type="Proteomes" id="UP000094291"/>
    </source>
</evidence>
<dbReference type="GO" id="GO:0005829">
    <property type="term" value="C:cytosol"/>
    <property type="evidence" value="ECO:0007669"/>
    <property type="project" value="TreeGrafter"/>
</dbReference>
<dbReference type="PANTHER" id="PTHR10961">
    <property type="entry name" value="PEROXISOMAL SARCOSINE OXIDASE"/>
    <property type="match status" value="1"/>
</dbReference>
<feature type="domain" description="FAD dependent oxidoreductase" evidence="5">
    <location>
        <begin position="9"/>
        <end position="361"/>
    </location>
</feature>
<comment type="caution">
    <text evidence="6">The sequence shown here is derived from an EMBL/GenBank/DDBJ whole genome shotgun (WGS) entry which is preliminary data.</text>
</comment>
<dbReference type="PANTHER" id="PTHR10961:SF7">
    <property type="entry name" value="FAD DEPENDENT OXIDOREDUCTASE DOMAIN-CONTAINING PROTEIN"/>
    <property type="match status" value="1"/>
</dbReference>
<dbReference type="STRING" id="197479.BFW38_17115"/>
<keyword evidence="3" id="KW-0274">FAD</keyword>
<dbReference type="InterPro" id="IPR045170">
    <property type="entry name" value="MTOX"/>
</dbReference>
<comment type="cofactor">
    <cofactor evidence="1">
        <name>FAD</name>
        <dbReference type="ChEBI" id="CHEBI:57692"/>
    </cofactor>
</comment>
<reference evidence="6 7" key="1">
    <citation type="submission" date="2016-08" db="EMBL/GenBank/DDBJ databases">
        <authorList>
            <person name="Seilhamer J.J."/>
        </authorList>
    </citation>
    <scope>NUCLEOTIDE SEQUENCE [LARGE SCALE GENOMIC DNA]</scope>
    <source>
        <strain evidence="6 7">PH27A</strain>
    </source>
</reference>
<dbReference type="SUPFAM" id="SSF51905">
    <property type="entry name" value="FAD/NAD(P)-binding domain"/>
    <property type="match status" value="1"/>
</dbReference>
<dbReference type="Proteomes" id="UP000094291">
    <property type="component" value="Unassembled WGS sequence"/>
</dbReference>
<keyword evidence="7" id="KW-1185">Reference proteome</keyword>
<accession>A0A1E2VDE8</accession>
<dbReference type="GO" id="GO:0050660">
    <property type="term" value="F:flavin adenine dinucleotide binding"/>
    <property type="evidence" value="ECO:0007669"/>
    <property type="project" value="InterPro"/>
</dbReference>
<dbReference type="Pfam" id="PF01266">
    <property type="entry name" value="DAO"/>
    <property type="match status" value="1"/>
</dbReference>
<gene>
    <name evidence="6" type="ORF">BFW38_17115</name>
</gene>
<dbReference type="RefSeq" id="WP_069000023.1">
    <property type="nucleotide sequence ID" value="NZ_MDTQ01000001.1"/>
</dbReference>
<evidence type="ECO:0000313" key="6">
    <source>
        <dbReference type="EMBL" id="ODC05001.1"/>
    </source>
</evidence>
<dbReference type="EMBL" id="MDTQ01000001">
    <property type="protein sequence ID" value="ODC05001.1"/>
    <property type="molecule type" value="Genomic_DNA"/>
</dbReference>
<sequence length="385" mass="41718">MSAVSHSRYLIIGAGSMGLSAAHYLAQQTTETIQVLDAYSPPHDQGAHHGETRLIRLAYGEGAAYVPLAKQAWALWQAMAQEAGQALLMPVGVVNCGPSDDPFVVQVQESADQYQLALETLSGDELNARYAGWQLPAEMTGCVESQAGVLRIDRIMRWLRQRVSAQAQIQLSTGAGVVRLEALDSGGVLAHCADGRQFSGDRVLLSSGQSLQPLMASVGIELPLTRVRKTFAWFECDERYTPDQFPGFSINDASGIYYGFPNIEGAGFKIGRHDGGQPLPPGEPLRAFGELEEDLAELQPVLDRYFPGVGALRHGAVCQYIRTPDEHFLIDECLPGVLVAGGFSGHGYKFASVLGHLFAHWLFDGEKSPLLAPFSAQRFSSPGFE</sequence>
<organism evidence="6 7">
    <name type="scientific">Terasakiispira papahanaumokuakeensis</name>
    <dbReference type="NCBI Taxonomy" id="197479"/>
    <lineage>
        <taxon>Bacteria</taxon>
        <taxon>Pseudomonadati</taxon>
        <taxon>Pseudomonadota</taxon>
        <taxon>Gammaproteobacteria</taxon>
        <taxon>Oceanospirillales</taxon>
        <taxon>Terasakiispira</taxon>
    </lineage>
</organism>
<dbReference type="GO" id="GO:0008115">
    <property type="term" value="F:sarcosine oxidase activity"/>
    <property type="evidence" value="ECO:0007669"/>
    <property type="project" value="TreeGrafter"/>
</dbReference>
<evidence type="ECO:0000259" key="5">
    <source>
        <dbReference type="Pfam" id="PF01266"/>
    </source>
</evidence>
<dbReference type="Gene3D" id="3.50.50.60">
    <property type="entry name" value="FAD/NAD(P)-binding domain"/>
    <property type="match status" value="1"/>
</dbReference>
<evidence type="ECO:0000256" key="2">
    <source>
        <dbReference type="ARBA" id="ARBA00022630"/>
    </source>
</evidence>
<evidence type="ECO:0000256" key="3">
    <source>
        <dbReference type="ARBA" id="ARBA00022827"/>
    </source>
</evidence>
<dbReference type="AlphaFoldDB" id="A0A1E2VDE8"/>
<dbReference type="SUPFAM" id="SSF54373">
    <property type="entry name" value="FAD-linked reductases, C-terminal domain"/>
    <property type="match status" value="1"/>
</dbReference>
<dbReference type="InterPro" id="IPR006076">
    <property type="entry name" value="FAD-dep_OxRdtase"/>
</dbReference>
<name>A0A1E2VDE8_9GAMM</name>
<dbReference type="OrthoDB" id="9806257at2"/>
<proteinExistence type="predicted"/>